<feature type="DNA-binding region" description="OmpR/PhoB-type" evidence="3">
    <location>
        <begin position="1"/>
        <end position="96"/>
    </location>
</feature>
<dbReference type="PANTHER" id="PTHR47691:SF3">
    <property type="entry name" value="HTH-TYPE TRANSCRIPTIONAL REGULATOR RV0890C-RELATED"/>
    <property type="match status" value="1"/>
</dbReference>
<dbReference type="SMART" id="SM00862">
    <property type="entry name" value="Trans_reg_C"/>
    <property type="match status" value="1"/>
</dbReference>
<dbReference type="GO" id="GO:0003677">
    <property type="term" value="F:DNA binding"/>
    <property type="evidence" value="ECO:0007669"/>
    <property type="project" value="UniProtKB-UniRule"/>
</dbReference>
<reference evidence="5 6" key="1">
    <citation type="submission" date="2019-10" db="EMBL/GenBank/DDBJ databases">
        <title>Actinomadura rubteroloni sp. nov. and Actinomadura macrotermitis sp. nov., isolated from the gut of fungus growing-termite Macrotermes natalensis.</title>
        <authorList>
            <person name="Benndorf R."/>
            <person name="Martin K."/>
            <person name="Kuefner M."/>
            <person name="De Beer W."/>
            <person name="Kaster A.-K."/>
            <person name="Vollmers J."/>
            <person name="Poulsen M."/>
            <person name="Beemelmanns C."/>
        </authorList>
    </citation>
    <scope>NUCLEOTIDE SEQUENCE [LARGE SCALE GENOMIC DNA]</scope>
    <source>
        <strain evidence="5 6">RB68</strain>
    </source>
</reference>
<dbReference type="SUPFAM" id="SSF48452">
    <property type="entry name" value="TPR-like"/>
    <property type="match status" value="3"/>
</dbReference>
<dbReference type="Pfam" id="PF00486">
    <property type="entry name" value="Trans_reg_C"/>
    <property type="match status" value="1"/>
</dbReference>
<comment type="similarity">
    <text evidence="1">Belongs to the AfsR/DnrI/RedD regulatory family.</text>
</comment>
<protein>
    <recommendedName>
        <fullName evidence="4">OmpR/PhoB-type domain-containing protein</fullName>
    </recommendedName>
</protein>
<dbReference type="PRINTS" id="PR00364">
    <property type="entry name" value="DISEASERSIST"/>
</dbReference>
<dbReference type="CDD" id="cd15831">
    <property type="entry name" value="BTAD"/>
    <property type="match status" value="1"/>
</dbReference>
<dbReference type="Gene3D" id="3.40.50.300">
    <property type="entry name" value="P-loop containing nucleotide triphosphate hydrolases"/>
    <property type="match status" value="1"/>
</dbReference>
<dbReference type="EMBL" id="WEGH01000001">
    <property type="protein sequence ID" value="MQY04164.1"/>
    <property type="molecule type" value="Genomic_DNA"/>
</dbReference>
<gene>
    <name evidence="5" type="ORF">ACRB68_22150</name>
</gene>
<dbReference type="InterPro" id="IPR016032">
    <property type="entry name" value="Sig_transdc_resp-reg_C-effctor"/>
</dbReference>
<dbReference type="InterPro" id="IPR058852">
    <property type="entry name" value="HTH_77"/>
</dbReference>
<dbReference type="SMART" id="SM01043">
    <property type="entry name" value="BTAD"/>
    <property type="match status" value="1"/>
</dbReference>
<dbReference type="Pfam" id="PF25872">
    <property type="entry name" value="HTH_77"/>
    <property type="match status" value="1"/>
</dbReference>
<dbReference type="Proteomes" id="UP000487268">
    <property type="component" value="Unassembled WGS sequence"/>
</dbReference>
<evidence type="ECO:0000256" key="2">
    <source>
        <dbReference type="ARBA" id="ARBA00023125"/>
    </source>
</evidence>
<dbReference type="OrthoDB" id="3194665at2"/>
<keyword evidence="2 3" id="KW-0238">DNA-binding</keyword>
<dbReference type="InterPro" id="IPR001867">
    <property type="entry name" value="OmpR/PhoB-type_DNA-bd"/>
</dbReference>
<evidence type="ECO:0000313" key="5">
    <source>
        <dbReference type="EMBL" id="MQY04164.1"/>
    </source>
</evidence>
<dbReference type="GO" id="GO:0006355">
    <property type="term" value="P:regulation of DNA-templated transcription"/>
    <property type="evidence" value="ECO:0007669"/>
    <property type="project" value="InterPro"/>
</dbReference>
<dbReference type="InterPro" id="IPR027417">
    <property type="entry name" value="P-loop_NTPase"/>
</dbReference>
<keyword evidence="6" id="KW-1185">Reference proteome</keyword>
<dbReference type="InterPro" id="IPR005158">
    <property type="entry name" value="BTAD"/>
</dbReference>
<comment type="caution">
    <text evidence="5">The sequence shown here is derived from an EMBL/GenBank/DDBJ whole genome shotgun (WGS) entry which is preliminary data.</text>
</comment>
<dbReference type="SUPFAM" id="SSF52540">
    <property type="entry name" value="P-loop containing nucleoside triphosphate hydrolases"/>
    <property type="match status" value="1"/>
</dbReference>
<name>A0A7K0BTZ1_9ACTN</name>
<feature type="domain" description="OmpR/PhoB-type" evidence="4">
    <location>
        <begin position="1"/>
        <end position="96"/>
    </location>
</feature>
<dbReference type="AlphaFoldDB" id="A0A7K0BTZ1"/>
<proteinExistence type="inferred from homology"/>
<dbReference type="SUPFAM" id="SSF46894">
    <property type="entry name" value="C-terminal effector domain of the bipartite response regulators"/>
    <property type="match status" value="1"/>
</dbReference>
<dbReference type="InterPro" id="IPR036388">
    <property type="entry name" value="WH-like_DNA-bd_sf"/>
</dbReference>
<evidence type="ECO:0000256" key="1">
    <source>
        <dbReference type="ARBA" id="ARBA00005820"/>
    </source>
</evidence>
<dbReference type="InterPro" id="IPR011990">
    <property type="entry name" value="TPR-like_helical_dom_sf"/>
</dbReference>
<dbReference type="RefSeq" id="WP_153531976.1">
    <property type="nucleotide sequence ID" value="NZ_WEGH01000001.1"/>
</dbReference>
<organism evidence="5 6">
    <name type="scientific">Actinomadura macrotermitis</name>
    <dbReference type="NCBI Taxonomy" id="2585200"/>
    <lineage>
        <taxon>Bacteria</taxon>
        <taxon>Bacillati</taxon>
        <taxon>Actinomycetota</taxon>
        <taxon>Actinomycetes</taxon>
        <taxon>Streptosporangiales</taxon>
        <taxon>Thermomonosporaceae</taxon>
        <taxon>Actinomadura</taxon>
    </lineage>
</organism>
<sequence>MRFGILGPLAVWTSAGEPVAVPGLKVRALLADLLLHEGRPVPADRLIDDLWGEAPPGNPEAALSSKVSQLRRVLEDAEPGARALVESRPAGYLLRTPPAEVDAARFRELVAAGELAGALALWRGPALADFADEPFTQATITRLEEARLAALEDHAEARLARGEHGALAGELGEALLSHPLRERLRAAHMLALYRSGRQSEALESHERLRTLLADELGLDPSPQLAALHQAILRQDPALAAPAGAPLRDRPRGNLPAPRSGLVGRDDAVADVRRCLHDDRLVSLTGPGGVGKTRLALEAAAGLTGAFADGVWLVELAAQERDADLAPAVMAALDVHESGGGPPLDLLAEALAPRELLLVLDNCEHVVEQAADLTGRLLAAAPGLRVLATGREPLGLPGETVWNVPPLDEDGAVRLFAERATASARGFRLDEATEGDARVLCRRLDGIPLALELAATRVRALGVRGLVARLDDRFRLLATGHRGAPPRQQTLMAMIDWSWELLEGPERAVLRRLAAHADGCTLEAAEAVCAGPEAPEEEVVDLLVRLVDRSLVVMADGPRYRLLESVAAYCADRLAEAGEYAAVRDRHRAYYLDLAERAEPHLFGGDQERWLTVLDAESANLRAALDGAPAAEALRLANALTWYWFLRGRWTEARRSLHAASASGDGPPATRARAAAWAAGLAMLQGETDERDAAAHGLFEIDNPGQRARAAWFLLFTGTEYDDADTAAARLAPLMADFAALGDDWGAAASLVVSAKHAHAHGDPAALERDAERAARLFTRLGDRWGRLQAAEWLAGHAELTGDYARAERLQREGLRLAEELRLWPHAAVQLGWLGWVSLLGARYEQAREMFGRARRLGAEQGHRQAIVFGEFGLGLAARRLGDLDEAEDRLLDMLRSIPAAEDDVPPLFLPPVLVELGHIADLRGDATRALTYHRDALKAAVVLRAPRDKAFSLEGLAGAVALAGDHARAARMLGTASRIRDEANMPAGPAESADIDRAAARARKGLGDEVFAAESEYGTAMTAEEHLSAG</sequence>
<evidence type="ECO:0000259" key="4">
    <source>
        <dbReference type="PROSITE" id="PS51755"/>
    </source>
</evidence>
<evidence type="ECO:0000313" key="6">
    <source>
        <dbReference type="Proteomes" id="UP000487268"/>
    </source>
</evidence>
<dbReference type="PANTHER" id="PTHR47691">
    <property type="entry name" value="REGULATOR-RELATED"/>
    <property type="match status" value="1"/>
</dbReference>
<accession>A0A7K0BTZ1</accession>
<dbReference type="Gene3D" id="1.25.40.10">
    <property type="entry name" value="Tetratricopeptide repeat domain"/>
    <property type="match status" value="3"/>
</dbReference>
<dbReference type="Gene3D" id="1.10.10.10">
    <property type="entry name" value="Winged helix-like DNA-binding domain superfamily/Winged helix DNA-binding domain"/>
    <property type="match status" value="1"/>
</dbReference>
<dbReference type="PROSITE" id="PS51755">
    <property type="entry name" value="OMPR_PHOB"/>
    <property type="match status" value="1"/>
</dbReference>
<dbReference type="Pfam" id="PF03704">
    <property type="entry name" value="BTAD"/>
    <property type="match status" value="1"/>
</dbReference>
<evidence type="ECO:0000256" key="3">
    <source>
        <dbReference type="PROSITE-ProRule" id="PRU01091"/>
    </source>
</evidence>
<dbReference type="GO" id="GO:0000160">
    <property type="term" value="P:phosphorelay signal transduction system"/>
    <property type="evidence" value="ECO:0007669"/>
    <property type="project" value="InterPro"/>
</dbReference>